<organism evidence="2">
    <name type="scientific">uncultured Caudovirales phage</name>
    <dbReference type="NCBI Taxonomy" id="2100421"/>
    <lineage>
        <taxon>Viruses</taxon>
        <taxon>Duplodnaviria</taxon>
        <taxon>Heunggongvirae</taxon>
        <taxon>Uroviricota</taxon>
        <taxon>Caudoviricetes</taxon>
        <taxon>Peduoviridae</taxon>
        <taxon>Maltschvirus</taxon>
        <taxon>Maltschvirus maltsch</taxon>
    </lineage>
</organism>
<feature type="domain" description="Adaptor protein ClpS core" evidence="1">
    <location>
        <begin position="19"/>
        <end position="97"/>
    </location>
</feature>
<dbReference type="Gene3D" id="3.30.1390.10">
    <property type="match status" value="1"/>
</dbReference>
<dbReference type="Pfam" id="PF02617">
    <property type="entry name" value="ClpS"/>
    <property type="match status" value="1"/>
</dbReference>
<accession>A0A6J5T9U6</accession>
<dbReference type="InterPro" id="IPR003769">
    <property type="entry name" value="ClpS_core"/>
</dbReference>
<evidence type="ECO:0000259" key="1">
    <source>
        <dbReference type="Pfam" id="PF02617"/>
    </source>
</evidence>
<dbReference type="FunFam" id="3.30.1390.10:FF:000002">
    <property type="entry name" value="ATP-dependent Clp protease adapter protein ClpS"/>
    <property type="match status" value="1"/>
</dbReference>
<dbReference type="InterPro" id="IPR014719">
    <property type="entry name" value="Ribosomal_bL12_C/ClpS-like"/>
</dbReference>
<protein>
    <submittedName>
        <fullName evidence="2">COG2127 Uncharacterized conserved protein</fullName>
    </submittedName>
</protein>
<evidence type="ECO:0000313" key="2">
    <source>
        <dbReference type="EMBL" id="CAB4241676.1"/>
    </source>
</evidence>
<proteinExistence type="inferred from homology"/>
<sequence>MSETAIQTINKTDNITGVKEPERFRVVILNDNSTPMEFVIELLKVIFHHSHEAAVQVMLQVHEKGKGTAGIYSYEVAEQKAMESTQIARTNGHPLGVSVELAS</sequence>
<dbReference type="SUPFAM" id="SSF54736">
    <property type="entry name" value="ClpS-like"/>
    <property type="match status" value="1"/>
</dbReference>
<dbReference type="HAMAP" id="MF_00302">
    <property type="entry name" value="ClpS"/>
    <property type="match status" value="1"/>
</dbReference>
<gene>
    <name evidence="2" type="ORF">UFOVP71_214</name>
</gene>
<dbReference type="EMBL" id="LR797824">
    <property type="protein sequence ID" value="CAB4241676.1"/>
    <property type="molecule type" value="Genomic_DNA"/>
</dbReference>
<name>A0A6J5T9U6_9CAUD</name>
<dbReference type="GO" id="GO:0006508">
    <property type="term" value="P:proteolysis"/>
    <property type="evidence" value="ECO:0007669"/>
    <property type="project" value="InterPro"/>
</dbReference>
<dbReference type="GO" id="GO:0030163">
    <property type="term" value="P:protein catabolic process"/>
    <property type="evidence" value="ECO:0007669"/>
    <property type="project" value="InterPro"/>
</dbReference>
<dbReference type="InterPro" id="IPR022935">
    <property type="entry name" value="ClpS"/>
</dbReference>
<reference evidence="2" key="1">
    <citation type="submission" date="2020-05" db="EMBL/GenBank/DDBJ databases">
        <authorList>
            <person name="Chiriac C."/>
            <person name="Salcher M."/>
            <person name="Ghai R."/>
            <person name="Kavagutti S V."/>
        </authorList>
    </citation>
    <scope>NUCLEOTIDE SEQUENCE</scope>
</reference>